<proteinExistence type="predicted"/>
<dbReference type="GO" id="GO:0044550">
    <property type="term" value="P:secondary metabolite biosynthetic process"/>
    <property type="evidence" value="ECO:0007669"/>
    <property type="project" value="TreeGrafter"/>
</dbReference>
<evidence type="ECO:0000313" key="2">
    <source>
        <dbReference type="Proteomes" id="UP000318815"/>
    </source>
</evidence>
<dbReference type="GO" id="GO:0005737">
    <property type="term" value="C:cytoplasm"/>
    <property type="evidence" value="ECO:0007669"/>
    <property type="project" value="TreeGrafter"/>
</dbReference>
<protein>
    <submittedName>
        <fullName evidence="1">AMP-binding protein</fullName>
    </submittedName>
</protein>
<keyword evidence="2" id="KW-1185">Reference proteome</keyword>
<dbReference type="PANTHER" id="PTHR45527">
    <property type="entry name" value="NONRIBOSOMAL PEPTIDE SYNTHETASE"/>
    <property type="match status" value="1"/>
</dbReference>
<dbReference type="GO" id="GO:0031177">
    <property type="term" value="F:phosphopantetheine binding"/>
    <property type="evidence" value="ECO:0007669"/>
    <property type="project" value="TreeGrafter"/>
</dbReference>
<organism evidence="1 2">
    <name type="scientific">Chitinophaga pinensis</name>
    <dbReference type="NCBI Taxonomy" id="79329"/>
    <lineage>
        <taxon>Bacteria</taxon>
        <taxon>Pseudomonadati</taxon>
        <taxon>Bacteroidota</taxon>
        <taxon>Chitinophagia</taxon>
        <taxon>Chitinophagales</taxon>
        <taxon>Chitinophagaceae</taxon>
        <taxon>Chitinophaga</taxon>
    </lineage>
</organism>
<sequence length="51" mass="5756">MDNQLRQVPDGTVGEIFIGGVGVGVGYLNRPELNEERFMSDPFLLCRRPYV</sequence>
<comment type="caution">
    <text evidence="1">The sequence shown here is derived from an EMBL/GenBank/DDBJ whole genome shotgun (WGS) entry which is preliminary data.</text>
</comment>
<dbReference type="EMBL" id="VOHS01000013">
    <property type="protein sequence ID" value="TWV99789.1"/>
    <property type="molecule type" value="Genomic_DNA"/>
</dbReference>
<name>A0A5C6LTH1_9BACT</name>
<accession>A0A5C6LTH1</accession>
<dbReference type="PANTHER" id="PTHR45527:SF1">
    <property type="entry name" value="FATTY ACID SYNTHASE"/>
    <property type="match status" value="1"/>
</dbReference>
<reference evidence="1 2" key="1">
    <citation type="submission" date="2019-08" db="EMBL/GenBank/DDBJ databases">
        <title>Whole genome sequencing of chitin degrading bacteria Chitinophaga pinensis YS16.</title>
        <authorList>
            <person name="Singh R.P."/>
            <person name="Manchanda G."/>
            <person name="Maurya I.K."/>
            <person name="Joshi N.K."/>
            <person name="Srivastava A.K."/>
        </authorList>
    </citation>
    <scope>NUCLEOTIDE SEQUENCE [LARGE SCALE GENOMIC DNA]</scope>
    <source>
        <strain evidence="1 2">YS-16</strain>
    </source>
</reference>
<gene>
    <name evidence="1" type="ORF">FEF09_15180</name>
</gene>
<dbReference type="GO" id="GO:0043041">
    <property type="term" value="P:amino acid activation for nonribosomal peptide biosynthetic process"/>
    <property type="evidence" value="ECO:0007669"/>
    <property type="project" value="TreeGrafter"/>
</dbReference>
<evidence type="ECO:0000313" key="1">
    <source>
        <dbReference type="EMBL" id="TWV99789.1"/>
    </source>
</evidence>
<dbReference type="AlphaFoldDB" id="A0A5C6LTH1"/>
<dbReference type="SUPFAM" id="SSF56801">
    <property type="entry name" value="Acetyl-CoA synthetase-like"/>
    <property type="match status" value="1"/>
</dbReference>
<dbReference type="Proteomes" id="UP000318815">
    <property type="component" value="Unassembled WGS sequence"/>
</dbReference>
<dbReference type="Gene3D" id="2.30.38.10">
    <property type="entry name" value="Luciferase, Domain 3"/>
    <property type="match status" value="1"/>
</dbReference>